<feature type="region of interest" description="Disordered" evidence="1">
    <location>
        <begin position="1"/>
        <end position="21"/>
    </location>
</feature>
<evidence type="ECO:0000259" key="2">
    <source>
        <dbReference type="Pfam" id="PF13667"/>
    </source>
</evidence>
<sequence length="98" mass="10737">MNALTPAVSTGPLPASRKIHKSGVLHPHIKVPMREISVHPTAGEPPVTVYDPSGPCTDPTVETSIDTAKRMRLPPPRWPNCLPRLTMRAIGWQRRSTA</sequence>
<gene>
    <name evidence="3" type="ORF">ABID19_006868</name>
</gene>
<dbReference type="Proteomes" id="UP001549204">
    <property type="component" value="Unassembled WGS sequence"/>
</dbReference>
<protein>
    <recommendedName>
        <fullName evidence="2">ThiC-associated domain-containing protein</fullName>
    </recommendedName>
</protein>
<organism evidence="3 4">
    <name type="scientific">Mesorhizobium robiniae</name>
    <dbReference type="NCBI Taxonomy" id="559315"/>
    <lineage>
        <taxon>Bacteria</taxon>
        <taxon>Pseudomonadati</taxon>
        <taxon>Pseudomonadota</taxon>
        <taxon>Alphaproteobacteria</taxon>
        <taxon>Hyphomicrobiales</taxon>
        <taxon>Phyllobacteriaceae</taxon>
        <taxon>Mesorhizobium</taxon>
    </lineage>
</organism>
<dbReference type="Pfam" id="PF13667">
    <property type="entry name" value="ThiC-associated"/>
    <property type="match status" value="1"/>
</dbReference>
<evidence type="ECO:0000256" key="1">
    <source>
        <dbReference type="SAM" id="MobiDB-lite"/>
    </source>
</evidence>
<keyword evidence="4" id="KW-1185">Reference proteome</keyword>
<dbReference type="InterPro" id="IPR025747">
    <property type="entry name" value="ThiC-associated_dom"/>
</dbReference>
<dbReference type="EMBL" id="JBEPMC010000024">
    <property type="protein sequence ID" value="MET3583802.1"/>
    <property type="molecule type" value="Genomic_DNA"/>
</dbReference>
<name>A0ABV2H057_9HYPH</name>
<accession>A0ABV2H057</accession>
<reference evidence="3 4" key="1">
    <citation type="submission" date="2024-06" db="EMBL/GenBank/DDBJ databases">
        <title>Genomic Encyclopedia of Type Strains, Phase IV (KMG-IV): sequencing the most valuable type-strain genomes for metagenomic binning, comparative biology and taxonomic classification.</title>
        <authorList>
            <person name="Goeker M."/>
        </authorList>
    </citation>
    <scope>NUCLEOTIDE SEQUENCE [LARGE SCALE GENOMIC DNA]</scope>
    <source>
        <strain evidence="3 4">DSM 100022</strain>
    </source>
</reference>
<evidence type="ECO:0000313" key="3">
    <source>
        <dbReference type="EMBL" id="MET3583802.1"/>
    </source>
</evidence>
<feature type="non-terminal residue" evidence="3">
    <location>
        <position position="98"/>
    </location>
</feature>
<feature type="region of interest" description="Disordered" evidence="1">
    <location>
        <begin position="39"/>
        <end position="58"/>
    </location>
</feature>
<evidence type="ECO:0000313" key="4">
    <source>
        <dbReference type="Proteomes" id="UP001549204"/>
    </source>
</evidence>
<feature type="domain" description="ThiC-associated" evidence="2">
    <location>
        <begin position="12"/>
        <end position="66"/>
    </location>
</feature>
<comment type="caution">
    <text evidence="3">The sequence shown here is derived from an EMBL/GenBank/DDBJ whole genome shotgun (WGS) entry which is preliminary data.</text>
</comment>
<proteinExistence type="predicted"/>